<evidence type="ECO:0000256" key="2">
    <source>
        <dbReference type="ARBA" id="ARBA00007965"/>
    </source>
</evidence>
<dbReference type="EMBL" id="SNRW01005955">
    <property type="protein sequence ID" value="KAA6384036.1"/>
    <property type="molecule type" value="Genomic_DNA"/>
</dbReference>
<feature type="transmembrane region" description="Helical" evidence="7">
    <location>
        <begin position="355"/>
        <end position="378"/>
    </location>
</feature>
<dbReference type="AlphaFoldDB" id="A0A5J4VNV7"/>
<dbReference type="InterPro" id="IPR002259">
    <property type="entry name" value="Eqnu_transpt"/>
</dbReference>
<feature type="transmembrane region" description="Helical" evidence="7">
    <location>
        <begin position="6"/>
        <end position="24"/>
    </location>
</feature>
<evidence type="ECO:0000256" key="4">
    <source>
        <dbReference type="ARBA" id="ARBA00022692"/>
    </source>
</evidence>
<dbReference type="Pfam" id="PF01733">
    <property type="entry name" value="Nucleoside_tran"/>
    <property type="match status" value="2"/>
</dbReference>
<dbReference type="GO" id="GO:0005886">
    <property type="term" value="C:plasma membrane"/>
    <property type="evidence" value="ECO:0007669"/>
    <property type="project" value="TreeGrafter"/>
</dbReference>
<dbReference type="SUPFAM" id="SSF103473">
    <property type="entry name" value="MFS general substrate transporter"/>
    <property type="match status" value="1"/>
</dbReference>
<evidence type="ECO:0000256" key="7">
    <source>
        <dbReference type="SAM" id="Phobius"/>
    </source>
</evidence>
<evidence type="ECO:0000256" key="6">
    <source>
        <dbReference type="ARBA" id="ARBA00023136"/>
    </source>
</evidence>
<keyword evidence="3" id="KW-0813">Transport</keyword>
<feature type="transmembrane region" description="Helical" evidence="7">
    <location>
        <begin position="60"/>
        <end position="81"/>
    </location>
</feature>
<comment type="caution">
    <text evidence="8">The sequence shown here is derived from an EMBL/GenBank/DDBJ whole genome shotgun (WGS) entry which is preliminary data.</text>
</comment>
<comment type="subcellular location">
    <subcellularLocation>
        <location evidence="1">Membrane</location>
        <topology evidence="1">Multi-pass membrane protein</topology>
    </subcellularLocation>
</comment>
<reference evidence="8 9" key="1">
    <citation type="submission" date="2019-03" db="EMBL/GenBank/DDBJ databases">
        <title>Single cell metagenomics reveals metabolic interactions within the superorganism composed of flagellate Streblomastix strix and complex community of Bacteroidetes bacteria on its surface.</title>
        <authorList>
            <person name="Treitli S.C."/>
            <person name="Kolisko M."/>
            <person name="Husnik F."/>
            <person name="Keeling P."/>
            <person name="Hampl V."/>
        </authorList>
    </citation>
    <scope>NUCLEOTIDE SEQUENCE [LARGE SCALE GENOMIC DNA]</scope>
    <source>
        <strain evidence="8">ST1C</strain>
    </source>
</reference>
<feature type="transmembrane region" description="Helical" evidence="7">
    <location>
        <begin position="93"/>
        <end position="115"/>
    </location>
</feature>
<dbReference type="Proteomes" id="UP000324800">
    <property type="component" value="Unassembled WGS sequence"/>
</dbReference>
<evidence type="ECO:0000313" key="9">
    <source>
        <dbReference type="Proteomes" id="UP000324800"/>
    </source>
</evidence>
<evidence type="ECO:0000256" key="5">
    <source>
        <dbReference type="ARBA" id="ARBA00022989"/>
    </source>
</evidence>
<keyword evidence="4 7" id="KW-0812">Transmembrane</keyword>
<organism evidence="8 9">
    <name type="scientific">Streblomastix strix</name>
    <dbReference type="NCBI Taxonomy" id="222440"/>
    <lineage>
        <taxon>Eukaryota</taxon>
        <taxon>Metamonada</taxon>
        <taxon>Preaxostyla</taxon>
        <taxon>Oxymonadida</taxon>
        <taxon>Streblomastigidae</taxon>
        <taxon>Streblomastix</taxon>
    </lineage>
</organism>
<dbReference type="GO" id="GO:0005337">
    <property type="term" value="F:nucleoside transmembrane transporter activity"/>
    <property type="evidence" value="ECO:0007669"/>
    <property type="project" value="InterPro"/>
</dbReference>
<dbReference type="PANTHER" id="PTHR10332:SF10">
    <property type="entry name" value="EQUILIBRATIVE NUCLEOSIDE TRANSPORTER 4"/>
    <property type="match status" value="1"/>
</dbReference>
<protein>
    <submittedName>
        <fullName evidence="8">Uncharacterized protein</fullName>
    </submittedName>
</protein>
<evidence type="ECO:0000313" key="8">
    <source>
        <dbReference type="EMBL" id="KAA6384036.1"/>
    </source>
</evidence>
<evidence type="ECO:0000256" key="3">
    <source>
        <dbReference type="ARBA" id="ARBA00022448"/>
    </source>
</evidence>
<feature type="transmembrane region" description="Helical" evidence="7">
    <location>
        <begin position="384"/>
        <end position="404"/>
    </location>
</feature>
<feature type="transmembrane region" description="Helical" evidence="7">
    <location>
        <begin position="36"/>
        <end position="54"/>
    </location>
</feature>
<feature type="transmembrane region" description="Helical" evidence="7">
    <location>
        <begin position="285"/>
        <end position="312"/>
    </location>
</feature>
<dbReference type="OrthoDB" id="1856718at2759"/>
<keyword evidence="5 7" id="KW-1133">Transmembrane helix</keyword>
<evidence type="ECO:0000256" key="1">
    <source>
        <dbReference type="ARBA" id="ARBA00004141"/>
    </source>
</evidence>
<proteinExistence type="inferred from homology"/>
<name>A0A5J4VNV7_9EUKA</name>
<gene>
    <name evidence="8" type="ORF">EZS28_020438</name>
</gene>
<accession>A0A5J4VNV7</accession>
<sequence length="471" mass="53284">MSYMLVAYNVGCLPVMFIATLLSTKMNFKLVIRIPMLAQGIAMLAAPLSCILFPNKGVTVWIMVIISFIIGICTGILNSSIFSIASIFSSREIIAIMLGQGISGLISIIPLLLFISIPGDNTDSVGMIFFSFASLVLFISIAGDIWMYHLPYSKKILMQHQTILRLADSEQEDNVFSGATSSTSDMQYDRLLTPKRKYSLKKSSSENAFTDERLQIHLLFHIKNTSASFIQSHSEQQQQLHAVHSSTSLLPQHSKPNKKQSKIQTYIKLLHKEFNKFIPVAKRQIWWGVAVLVSYAITLLIFPNVILAIPPIGIFQKDEYHKSLWTLIKLNVFTVGDFIARWLPNYIRLYKSCLICNIISLIRFLFALILLLCCFVKAFQNMWVIFITYSIFSLTNGYHGTIVMSRAGEEIAPYPAERGVSERVASAKRKEKKLPNDAQQRIDMLNKLLEQVTPQILDSQRSQPSQEKKSI</sequence>
<dbReference type="PANTHER" id="PTHR10332">
    <property type="entry name" value="EQUILIBRATIVE NUCLEOSIDE TRANSPORTER"/>
    <property type="match status" value="1"/>
</dbReference>
<keyword evidence="6 7" id="KW-0472">Membrane</keyword>
<dbReference type="InterPro" id="IPR036259">
    <property type="entry name" value="MFS_trans_sf"/>
</dbReference>
<feature type="transmembrane region" description="Helical" evidence="7">
    <location>
        <begin position="127"/>
        <end position="148"/>
    </location>
</feature>
<comment type="similarity">
    <text evidence="2">Belongs to the SLC29A/ENT transporter (TC 2.A.57) family.</text>
</comment>